<dbReference type="PROSITE" id="PS00737">
    <property type="entry name" value="THIOLASE_2"/>
    <property type="match status" value="1"/>
</dbReference>
<comment type="caution">
    <text evidence="11">The sequence shown here is derived from an EMBL/GenBank/DDBJ whole genome shotgun (WGS) entry which is preliminary data.</text>
</comment>
<dbReference type="Gene3D" id="3.40.47.10">
    <property type="match status" value="1"/>
</dbReference>
<evidence type="ECO:0000256" key="4">
    <source>
        <dbReference type="ARBA" id="ARBA00022679"/>
    </source>
</evidence>
<dbReference type="STRING" id="1806994.A0A507C812"/>
<dbReference type="Pfam" id="PF00108">
    <property type="entry name" value="Thiolase_N"/>
    <property type="match status" value="1"/>
</dbReference>
<evidence type="ECO:0000256" key="7">
    <source>
        <dbReference type="ARBA" id="ARBA00023140"/>
    </source>
</evidence>
<evidence type="ECO:0000256" key="2">
    <source>
        <dbReference type="ARBA" id="ARBA00012352"/>
    </source>
</evidence>
<dbReference type="AlphaFoldDB" id="A0A507C812"/>
<keyword evidence="7" id="KW-0576">Peroxisome</keyword>
<dbReference type="CDD" id="cd00829">
    <property type="entry name" value="SCP-x_thiolase"/>
    <property type="match status" value="1"/>
</dbReference>
<feature type="domain" description="Thiolase C-terminal" evidence="10">
    <location>
        <begin position="274"/>
        <end position="409"/>
    </location>
</feature>
<dbReference type="Pfam" id="PF22691">
    <property type="entry name" value="Thiolase_C_1"/>
    <property type="match status" value="1"/>
</dbReference>
<evidence type="ECO:0000259" key="9">
    <source>
        <dbReference type="Pfam" id="PF00108"/>
    </source>
</evidence>
<evidence type="ECO:0000256" key="5">
    <source>
        <dbReference type="ARBA" id="ARBA00023055"/>
    </source>
</evidence>
<dbReference type="InterPro" id="IPR020613">
    <property type="entry name" value="Thiolase_CS"/>
</dbReference>
<dbReference type="NCBIfam" id="NF006102">
    <property type="entry name" value="PRK08256.1"/>
    <property type="match status" value="1"/>
</dbReference>
<comment type="subcellular location">
    <subcellularLocation>
        <location evidence="1">Peroxisome</location>
    </subcellularLocation>
</comment>
<dbReference type="SUPFAM" id="SSF53901">
    <property type="entry name" value="Thiolase-like"/>
    <property type="match status" value="1"/>
</dbReference>
<feature type="domain" description="Thiolase N-terminal" evidence="9">
    <location>
        <begin position="11"/>
        <end position="199"/>
    </location>
</feature>
<protein>
    <recommendedName>
        <fullName evidence="2">propanoyl-CoA C-acyltransferase</fullName>
        <ecNumber evidence="2">2.3.1.176</ecNumber>
    </recommendedName>
    <alternativeName>
        <fullName evidence="8">Propanoyl-CoA C-acyltransferase</fullName>
    </alternativeName>
</protein>
<sequence length="477" mass="50720">MSSAKDFRKAYVVGLGMTSFDKPGKNSKDYVDYALESGTKALLDAGLTYDSVEFAAVGYVYGDSTCGQRALYQLGLTQIPIMNVNNNCSTGSTALFLARQAVAGGMAECAMALGFEKMAPGSLPASRFPDRENPGAVGGRLMAEIFTMNPKAPGAPQIFGNAGIEYCNEHPTTKNEHMDMIAQKNHAHSTLNPYSQFKDFWTLEQVHNARTIHPPLTLLHCSPTSDGSACAIVCSEAFVKKHGLEPQAVEISAQVMATDSGRAFAVSGKPISAQEIAGADMTRRAAKDAFKIAKIQAKDIDIVELHDCFSANELITYDALGICPPGGAGPWVASGAPYHPKFSPAGSKLGANKRVPVNVSGGLISKGHPLGATGLAQCCELNWQLRGWAGERQIQNVKYALQHNVGLGGAVVVTVYSKAFPNAKPSASYVDPRARVGYNPATECRTISKEDVAKVVSKTGAIAPRKQFVMRGEQASL</sequence>
<name>A0A507C812_9FUNG</name>
<dbReference type="PANTHER" id="PTHR42870">
    <property type="entry name" value="ACETYL-COA C-ACETYLTRANSFERASE"/>
    <property type="match status" value="1"/>
</dbReference>
<keyword evidence="3" id="KW-0813">Transport</keyword>
<dbReference type="GO" id="GO:0008289">
    <property type="term" value="F:lipid binding"/>
    <property type="evidence" value="ECO:0007669"/>
    <property type="project" value="UniProtKB-KW"/>
</dbReference>
<dbReference type="GO" id="GO:0016747">
    <property type="term" value="F:acyltransferase activity, transferring groups other than amino-acyl groups"/>
    <property type="evidence" value="ECO:0007669"/>
    <property type="project" value="InterPro"/>
</dbReference>
<keyword evidence="5" id="KW-0445">Lipid transport</keyword>
<dbReference type="Proteomes" id="UP000319731">
    <property type="component" value="Unassembled WGS sequence"/>
</dbReference>
<evidence type="ECO:0000313" key="11">
    <source>
        <dbReference type="EMBL" id="TPX35651.1"/>
    </source>
</evidence>
<dbReference type="InterPro" id="IPR020616">
    <property type="entry name" value="Thiolase_N"/>
</dbReference>
<keyword evidence="4" id="KW-0808">Transferase</keyword>
<keyword evidence="12" id="KW-1185">Reference proteome</keyword>
<dbReference type="InterPro" id="IPR016039">
    <property type="entry name" value="Thiolase-like"/>
</dbReference>
<keyword evidence="6" id="KW-0446">Lipid-binding</keyword>
<dbReference type="InterPro" id="IPR020615">
    <property type="entry name" value="Thiolase_acyl_enz_int_AS"/>
</dbReference>
<dbReference type="GeneID" id="42003187"/>
<evidence type="ECO:0000259" key="10">
    <source>
        <dbReference type="Pfam" id="PF22691"/>
    </source>
</evidence>
<evidence type="ECO:0000313" key="12">
    <source>
        <dbReference type="Proteomes" id="UP000319731"/>
    </source>
</evidence>
<dbReference type="EC" id="2.3.1.176" evidence="2"/>
<dbReference type="InterPro" id="IPR055140">
    <property type="entry name" value="Thiolase_C_2"/>
</dbReference>
<reference evidence="11 12" key="1">
    <citation type="journal article" date="2019" name="Sci. Rep.">
        <title>Comparative genomics of chytrid fungi reveal insights into the obligate biotrophic and pathogenic lifestyle of Synchytrium endobioticum.</title>
        <authorList>
            <person name="van de Vossenberg B.T.L.H."/>
            <person name="Warris S."/>
            <person name="Nguyen H.D.T."/>
            <person name="van Gent-Pelzer M.P.E."/>
            <person name="Joly D.L."/>
            <person name="van de Geest H.C."/>
            <person name="Bonants P.J.M."/>
            <person name="Smith D.S."/>
            <person name="Levesque C.A."/>
            <person name="van der Lee T.A.J."/>
        </authorList>
    </citation>
    <scope>NUCLEOTIDE SEQUENCE [LARGE SCALE GENOMIC DNA]</scope>
    <source>
        <strain evidence="11 12">JEL517</strain>
    </source>
</reference>
<dbReference type="PROSITE" id="PS00098">
    <property type="entry name" value="THIOLASE_1"/>
    <property type="match status" value="1"/>
</dbReference>
<proteinExistence type="predicted"/>
<gene>
    <name evidence="11" type="ORF">SmJEL517_g01962</name>
</gene>
<accession>A0A507C812</accession>
<dbReference type="GO" id="GO:0005777">
    <property type="term" value="C:peroxisome"/>
    <property type="evidence" value="ECO:0007669"/>
    <property type="project" value="UniProtKB-SubCell"/>
</dbReference>
<dbReference type="PANTHER" id="PTHR42870:SF1">
    <property type="entry name" value="NON-SPECIFIC LIPID-TRANSFER PROTEIN-LIKE 2"/>
    <property type="match status" value="1"/>
</dbReference>
<evidence type="ECO:0000256" key="1">
    <source>
        <dbReference type="ARBA" id="ARBA00004275"/>
    </source>
</evidence>
<dbReference type="RefSeq" id="XP_031026083.1">
    <property type="nucleotide sequence ID" value="XM_031167890.1"/>
</dbReference>
<dbReference type="GO" id="GO:0006869">
    <property type="term" value="P:lipid transport"/>
    <property type="evidence" value="ECO:0007669"/>
    <property type="project" value="UniProtKB-KW"/>
</dbReference>
<organism evidence="11 12">
    <name type="scientific">Synchytrium microbalum</name>
    <dbReference type="NCBI Taxonomy" id="1806994"/>
    <lineage>
        <taxon>Eukaryota</taxon>
        <taxon>Fungi</taxon>
        <taxon>Fungi incertae sedis</taxon>
        <taxon>Chytridiomycota</taxon>
        <taxon>Chytridiomycota incertae sedis</taxon>
        <taxon>Chytridiomycetes</taxon>
        <taxon>Synchytriales</taxon>
        <taxon>Synchytriaceae</taxon>
        <taxon>Synchytrium</taxon>
    </lineage>
</organism>
<dbReference type="OrthoDB" id="542135at2759"/>
<evidence type="ECO:0000256" key="6">
    <source>
        <dbReference type="ARBA" id="ARBA00023121"/>
    </source>
</evidence>
<evidence type="ECO:0000256" key="3">
    <source>
        <dbReference type="ARBA" id="ARBA00022448"/>
    </source>
</evidence>
<dbReference type="EMBL" id="QEAO01000007">
    <property type="protein sequence ID" value="TPX35651.1"/>
    <property type="molecule type" value="Genomic_DNA"/>
</dbReference>
<evidence type="ECO:0000256" key="8">
    <source>
        <dbReference type="ARBA" id="ARBA00032316"/>
    </source>
</evidence>